<organism evidence="1 2">
    <name type="scientific">Laccaria amethystina LaAM-08-1</name>
    <dbReference type="NCBI Taxonomy" id="1095629"/>
    <lineage>
        <taxon>Eukaryota</taxon>
        <taxon>Fungi</taxon>
        <taxon>Dikarya</taxon>
        <taxon>Basidiomycota</taxon>
        <taxon>Agaricomycotina</taxon>
        <taxon>Agaricomycetes</taxon>
        <taxon>Agaricomycetidae</taxon>
        <taxon>Agaricales</taxon>
        <taxon>Agaricineae</taxon>
        <taxon>Hydnangiaceae</taxon>
        <taxon>Laccaria</taxon>
    </lineage>
</organism>
<dbReference type="HOGENOM" id="CLU_2758128_0_0_1"/>
<accession>A0A0C9XUT9</accession>
<gene>
    <name evidence="1" type="ORF">K443DRAFT_160730</name>
</gene>
<reference evidence="1 2" key="1">
    <citation type="submission" date="2014-04" db="EMBL/GenBank/DDBJ databases">
        <authorList>
            <consortium name="DOE Joint Genome Institute"/>
            <person name="Kuo A."/>
            <person name="Kohler A."/>
            <person name="Nagy L.G."/>
            <person name="Floudas D."/>
            <person name="Copeland A."/>
            <person name="Barry K.W."/>
            <person name="Cichocki N."/>
            <person name="Veneault-Fourrey C."/>
            <person name="LaButti K."/>
            <person name="Lindquist E.A."/>
            <person name="Lipzen A."/>
            <person name="Lundell T."/>
            <person name="Morin E."/>
            <person name="Murat C."/>
            <person name="Sun H."/>
            <person name="Tunlid A."/>
            <person name="Henrissat B."/>
            <person name="Grigoriev I.V."/>
            <person name="Hibbett D.S."/>
            <person name="Martin F."/>
            <person name="Nordberg H.P."/>
            <person name="Cantor M.N."/>
            <person name="Hua S.X."/>
        </authorList>
    </citation>
    <scope>NUCLEOTIDE SEQUENCE [LARGE SCALE GENOMIC DNA]</scope>
    <source>
        <strain evidence="1 2">LaAM-08-1</strain>
    </source>
</reference>
<dbReference type="Proteomes" id="UP000054477">
    <property type="component" value="Unassembled WGS sequence"/>
</dbReference>
<evidence type="ECO:0000313" key="2">
    <source>
        <dbReference type="Proteomes" id="UP000054477"/>
    </source>
</evidence>
<protein>
    <submittedName>
        <fullName evidence="1">Uncharacterized protein</fullName>
    </submittedName>
</protein>
<evidence type="ECO:0000313" key="1">
    <source>
        <dbReference type="EMBL" id="KIJ99707.1"/>
    </source>
</evidence>
<dbReference type="AlphaFoldDB" id="A0A0C9XUT9"/>
<dbReference type="EMBL" id="KN838641">
    <property type="protein sequence ID" value="KIJ99707.1"/>
    <property type="molecule type" value="Genomic_DNA"/>
</dbReference>
<sequence length="70" mass="7405">MAQAGTAGIASNSRLSYDYFLTSSNSVPICLESGNPCNDCGKPKSVHPHCWQCNSYHLPGQAMESASAGR</sequence>
<reference evidence="2" key="2">
    <citation type="submission" date="2015-01" db="EMBL/GenBank/DDBJ databases">
        <title>Evolutionary Origins and Diversification of the Mycorrhizal Mutualists.</title>
        <authorList>
            <consortium name="DOE Joint Genome Institute"/>
            <consortium name="Mycorrhizal Genomics Consortium"/>
            <person name="Kohler A."/>
            <person name="Kuo A."/>
            <person name="Nagy L.G."/>
            <person name="Floudas D."/>
            <person name="Copeland A."/>
            <person name="Barry K.W."/>
            <person name="Cichocki N."/>
            <person name="Veneault-Fourrey C."/>
            <person name="LaButti K."/>
            <person name="Lindquist E.A."/>
            <person name="Lipzen A."/>
            <person name="Lundell T."/>
            <person name="Morin E."/>
            <person name="Murat C."/>
            <person name="Riley R."/>
            <person name="Ohm R."/>
            <person name="Sun H."/>
            <person name="Tunlid A."/>
            <person name="Henrissat B."/>
            <person name="Grigoriev I.V."/>
            <person name="Hibbett D.S."/>
            <person name="Martin F."/>
        </authorList>
    </citation>
    <scope>NUCLEOTIDE SEQUENCE [LARGE SCALE GENOMIC DNA]</scope>
    <source>
        <strain evidence="2">LaAM-08-1</strain>
    </source>
</reference>
<proteinExistence type="predicted"/>
<name>A0A0C9XUT9_9AGAR</name>
<keyword evidence="2" id="KW-1185">Reference proteome</keyword>